<evidence type="ECO:0000313" key="3">
    <source>
        <dbReference type="EMBL" id="OGY10195.1"/>
    </source>
</evidence>
<dbReference type="GO" id="GO:0003676">
    <property type="term" value="F:nucleic acid binding"/>
    <property type="evidence" value="ECO:0007669"/>
    <property type="project" value="InterPro"/>
</dbReference>
<organism evidence="3 4">
    <name type="scientific">Candidatus Blackburnbacteria bacterium RIFCSPHIGHO2_02_FULL_44_20</name>
    <dbReference type="NCBI Taxonomy" id="1797516"/>
    <lineage>
        <taxon>Bacteria</taxon>
        <taxon>Candidatus Blackburniibacteriota</taxon>
    </lineage>
</organism>
<protein>
    <recommendedName>
        <fullName evidence="2">UPF0102 protein A3D26_04510</fullName>
    </recommendedName>
</protein>
<reference evidence="3 4" key="1">
    <citation type="journal article" date="2016" name="Nat. Commun.">
        <title>Thousands of microbial genomes shed light on interconnected biogeochemical processes in an aquifer system.</title>
        <authorList>
            <person name="Anantharaman K."/>
            <person name="Brown C.T."/>
            <person name="Hug L.A."/>
            <person name="Sharon I."/>
            <person name="Castelle C.J."/>
            <person name="Probst A.J."/>
            <person name="Thomas B.C."/>
            <person name="Singh A."/>
            <person name="Wilkins M.J."/>
            <person name="Karaoz U."/>
            <person name="Brodie E.L."/>
            <person name="Williams K.H."/>
            <person name="Hubbard S.S."/>
            <person name="Banfield J.F."/>
        </authorList>
    </citation>
    <scope>NUCLEOTIDE SEQUENCE [LARGE SCALE GENOMIC DNA]</scope>
</reference>
<dbReference type="Pfam" id="PF02021">
    <property type="entry name" value="UPF0102"/>
    <property type="match status" value="1"/>
</dbReference>
<dbReference type="SUPFAM" id="SSF52980">
    <property type="entry name" value="Restriction endonuclease-like"/>
    <property type="match status" value="1"/>
</dbReference>
<dbReference type="HAMAP" id="MF_00048">
    <property type="entry name" value="UPF0102"/>
    <property type="match status" value="1"/>
</dbReference>
<evidence type="ECO:0000256" key="2">
    <source>
        <dbReference type="HAMAP-Rule" id="MF_00048"/>
    </source>
</evidence>
<proteinExistence type="inferred from homology"/>
<dbReference type="Proteomes" id="UP000178319">
    <property type="component" value="Unassembled WGS sequence"/>
</dbReference>
<dbReference type="AlphaFoldDB" id="A0A1G1V4A5"/>
<dbReference type="NCBIfam" id="NF009150">
    <property type="entry name" value="PRK12497.1-3"/>
    <property type="match status" value="1"/>
</dbReference>
<dbReference type="CDD" id="cd20736">
    <property type="entry name" value="PoNe_Nuclease"/>
    <property type="match status" value="1"/>
</dbReference>
<gene>
    <name evidence="3" type="ORF">A3D26_04510</name>
</gene>
<dbReference type="InterPro" id="IPR011335">
    <property type="entry name" value="Restrct_endonuc-II-like"/>
</dbReference>
<name>A0A1G1V4A5_9BACT</name>
<dbReference type="PANTHER" id="PTHR34039">
    <property type="entry name" value="UPF0102 PROTEIN YRAN"/>
    <property type="match status" value="1"/>
</dbReference>
<dbReference type="InterPro" id="IPR003509">
    <property type="entry name" value="UPF0102_YraN-like"/>
</dbReference>
<dbReference type="Gene3D" id="3.40.1350.10">
    <property type="match status" value="1"/>
</dbReference>
<evidence type="ECO:0000256" key="1">
    <source>
        <dbReference type="ARBA" id="ARBA00006738"/>
    </source>
</evidence>
<comment type="caution">
    <text evidence="3">The sequence shown here is derived from an EMBL/GenBank/DDBJ whole genome shotgun (WGS) entry which is preliminary data.</text>
</comment>
<dbReference type="PANTHER" id="PTHR34039:SF1">
    <property type="entry name" value="UPF0102 PROTEIN YRAN"/>
    <property type="match status" value="1"/>
</dbReference>
<dbReference type="EMBL" id="MHBZ01000039">
    <property type="protein sequence ID" value="OGY10195.1"/>
    <property type="molecule type" value="Genomic_DNA"/>
</dbReference>
<dbReference type="InterPro" id="IPR011856">
    <property type="entry name" value="tRNA_endonuc-like_dom_sf"/>
</dbReference>
<evidence type="ECO:0000313" key="4">
    <source>
        <dbReference type="Proteomes" id="UP000178319"/>
    </source>
</evidence>
<comment type="similarity">
    <text evidence="1 2">Belongs to the UPF0102 family.</text>
</comment>
<accession>A0A1G1V4A5</accession>
<sequence length="113" mass="13114">MDRQRFGREGENKAVRFLEKSGYKVLTRNFRSKLGEIDIVAIDHNTLVFVEVKTRRDSNHGYPEEAVTPRKLRSIIKTGEYYKLLNPQTPELLRIDVVAIDGEEVRLLKNVSQ</sequence>
<dbReference type="STRING" id="1797516.A3D26_04510"/>